<keyword evidence="2" id="KW-0378">Hydrolase</keyword>
<dbReference type="InterPro" id="IPR023198">
    <property type="entry name" value="PGP-like_dom2"/>
</dbReference>
<evidence type="ECO:0000313" key="4">
    <source>
        <dbReference type="Proteomes" id="UP001437256"/>
    </source>
</evidence>
<accession>A0ABR3A7G6</accession>
<keyword evidence="4" id="KW-1185">Reference proteome</keyword>
<dbReference type="InterPro" id="IPR036412">
    <property type="entry name" value="HAD-like_sf"/>
</dbReference>
<organism evidence="3 4">
    <name type="scientific">Marasmius tenuissimus</name>
    <dbReference type="NCBI Taxonomy" id="585030"/>
    <lineage>
        <taxon>Eukaryota</taxon>
        <taxon>Fungi</taxon>
        <taxon>Dikarya</taxon>
        <taxon>Basidiomycota</taxon>
        <taxon>Agaricomycotina</taxon>
        <taxon>Agaricomycetes</taxon>
        <taxon>Agaricomycetidae</taxon>
        <taxon>Agaricales</taxon>
        <taxon>Marasmiineae</taxon>
        <taxon>Marasmiaceae</taxon>
        <taxon>Marasmius</taxon>
    </lineage>
</organism>
<dbReference type="PANTHER" id="PTHR43316">
    <property type="entry name" value="HYDROLASE, HALOACID DELAHOGENASE-RELATED"/>
    <property type="match status" value="1"/>
</dbReference>
<dbReference type="Pfam" id="PF00702">
    <property type="entry name" value="Hydrolase"/>
    <property type="match status" value="1"/>
</dbReference>
<dbReference type="Gene3D" id="3.40.50.1000">
    <property type="entry name" value="HAD superfamily/HAD-like"/>
    <property type="match status" value="1"/>
</dbReference>
<dbReference type="Gene3D" id="1.10.150.240">
    <property type="entry name" value="Putative phosphatase, domain 2"/>
    <property type="match status" value="1"/>
</dbReference>
<dbReference type="NCBIfam" id="TIGR01428">
    <property type="entry name" value="HAD_type_II"/>
    <property type="match status" value="1"/>
</dbReference>
<dbReference type="SFLD" id="SFLDG01129">
    <property type="entry name" value="C1.5:_HAD__Beta-PGM__Phosphata"/>
    <property type="match status" value="1"/>
</dbReference>
<evidence type="ECO:0000313" key="3">
    <source>
        <dbReference type="EMBL" id="KAL0069307.1"/>
    </source>
</evidence>
<name>A0ABR3A7G6_9AGAR</name>
<dbReference type="PANTHER" id="PTHR43316:SF3">
    <property type="entry name" value="HALOACID DEHALOGENASE, TYPE II (AFU_ORTHOLOGUE AFUA_2G07750)-RELATED"/>
    <property type="match status" value="1"/>
</dbReference>
<dbReference type="InterPro" id="IPR023214">
    <property type="entry name" value="HAD_sf"/>
</dbReference>
<dbReference type="SFLD" id="SFLDS00003">
    <property type="entry name" value="Haloacid_Dehalogenase"/>
    <property type="match status" value="1"/>
</dbReference>
<reference evidence="3 4" key="1">
    <citation type="submission" date="2024-05" db="EMBL/GenBank/DDBJ databases">
        <title>A draft genome resource for the thread blight pathogen Marasmius tenuissimus strain MS-2.</title>
        <authorList>
            <person name="Yulfo-Soto G.E."/>
            <person name="Baruah I.K."/>
            <person name="Amoako-Attah I."/>
            <person name="Bukari Y."/>
            <person name="Meinhardt L.W."/>
            <person name="Bailey B.A."/>
            <person name="Cohen S.P."/>
        </authorList>
    </citation>
    <scope>NUCLEOTIDE SEQUENCE [LARGE SCALE GENOMIC DNA]</scope>
    <source>
        <strain evidence="3 4">MS-2</strain>
    </source>
</reference>
<comment type="similarity">
    <text evidence="1">Belongs to the HAD-like hydrolase superfamily. S-2-haloalkanoic acid dehalogenase family.</text>
</comment>
<dbReference type="InterPro" id="IPR006439">
    <property type="entry name" value="HAD-SF_hydro_IA"/>
</dbReference>
<evidence type="ECO:0000256" key="2">
    <source>
        <dbReference type="ARBA" id="ARBA00022801"/>
    </source>
</evidence>
<gene>
    <name evidence="3" type="ORF">AAF712_003672</name>
</gene>
<dbReference type="Proteomes" id="UP001437256">
    <property type="component" value="Unassembled WGS sequence"/>
</dbReference>
<dbReference type="InterPro" id="IPR051540">
    <property type="entry name" value="S-2-haloacid_dehalogenase"/>
</dbReference>
<dbReference type="InterPro" id="IPR006328">
    <property type="entry name" value="2-HAD"/>
</dbReference>
<evidence type="ECO:0008006" key="5">
    <source>
        <dbReference type="Google" id="ProtNLM"/>
    </source>
</evidence>
<comment type="caution">
    <text evidence="3">The sequence shown here is derived from an EMBL/GenBank/DDBJ whole genome shotgun (WGS) entry which is preliminary data.</text>
</comment>
<proteinExistence type="inferred from homology"/>
<dbReference type="NCBIfam" id="TIGR01493">
    <property type="entry name" value="HAD-SF-IA-v2"/>
    <property type="match status" value="1"/>
</dbReference>
<protein>
    <recommendedName>
        <fullName evidence="5">Haloacid dehalogenase</fullName>
    </recommendedName>
</protein>
<dbReference type="SUPFAM" id="SSF56784">
    <property type="entry name" value="HAD-like"/>
    <property type="match status" value="1"/>
</dbReference>
<sequence>MDGVEALIFDVFGTTVDWRTSVVQELKDLGKKHSLSYTPDDWNDFAGEWRQGYLTNTYRIAHGGSGTNDVDTMHREILDDMLASPRWSTFASVLDESAKKHLNFVWHRLKGWPDTVQGLQNLKKHTIVACLSNGNVRLLVDMAKHANLAWDAVFSAALFDSYKPNPATYQGALKHLSLSETPHKAAMVAAHILDLRGAAKVGLKTVYIPRSGEERADAAPEDVRSKAEGGEVDVVVKSIEELAQLFEKRQ</sequence>
<dbReference type="PRINTS" id="PR00413">
    <property type="entry name" value="HADHALOGNASE"/>
</dbReference>
<evidence type="ECO:0000256" key="1">
    <source>
        <dbReference type="ARBA" id="ARBA00008106"/>
    </source>
</evidence>
<dbReference type="EMBL" id="JBBXMP010000013">
    <property type="protein sequence ID" value="KAL0069307.1"/>
    <property type="molecule type" value="Genomic_DNA"/>
</dbReference>